<dbReference type="PRINTS" id="PR00420">
    <property type="entry name" value="RNGMNOXGNASE"/>
</dbReference>
<evidence type="ECO:0000256" key="4">
    <source>
        <dbReference type="ARBA" id="ARBA00023002"/>
    </source>
</evidence>
<keyword evidence="4" id="KW-0560">Oxidoreductase</keyword>
<keyword evidence="6" id="KW-0732">Signal</keyword>
<protein>
    <recommendedName>
        <fullName evidence="7">FAD-binding domain-containing protein</fullName>
    </recommendedName>
</protein>
<evidence type="ECO:0000256" key="6">
    <source>
        <dbReference type="SAM" id="SignalP"/>
    </source>
</evidence>
<dbReference type="InterPro" id="IPR036188">
    <property type="entry name" value="FAD/NAD-bd_sf"/>
</dbReference>
<dbReference type="PANTHER" id="PTHR47178">
    <property type="entry name" value="MONOOXYGENASE, FAD-BINDING"/>
    <property type="match status" value="1"/>
</dbReference>
<dbReference type="SUPFAM" id="SSF51905">
    <property type="entry name" value="FAD/NAD(P)-binding domain"/>
    <property type="match status" value="1"/>
</dbReference>
<dbReference type="GeneID" id="25313272"/>
<dbReference type="Pfam" id="PF01494">
    <property type="entry name" value="FAD_binding_3"/>
    <property type="match status" value="1"/>
</dbReference>
<keyword evidence="9" id="KW-1185">Reference proteome</keyword>
<dbReference type="OrthoDB" id="47494at2759"/>
<dbReference type="STRING" id="1408163.A0A0F4YDE7"/>
<evidence type="ECO:0000259" key="7">
    <source>
        <dbReference type="Pfam" id="PF01494"/>
    </source>
</evidence>
<feature type="chain" id="PRO_5002481630" description="FAD-binding domain-containing protein" evidence="6">
    <location>
        <begin position="17"/>
        <end position="451"/>
    </location>
</feature>
<dbReference type="PANTHER" id="PTHR47178:SF5">
    <property type="entry name" value="FAD-BINDING DOMAIN-CONTAINING PROTEIN"/>
    <property type="match status" value="1"/>
</dbReference>
<dbReference type="GO" id="GO:0004497">
    <property type="term" value="F:monooxygenase activity"/>
    <property type="evidence" value="ECO:0007669"/>
    <property type="project" value="UniProtKB-KW"/>
</dbReference>
<keyword evidence="3" id="KW-0274">FAD</keyword>
<evidence type="ECO:0000256" key="3">
    <source>
        <dbReference type="ARBA" id="ARBA00022827"/>
    </source>
</evidence>
<comment type="caution">
    <text evidence="8">The sequence shown here is derived from an EMBL/GenBank/DDBJ whole genome shotgun (WGS) entry which is preliminary data.</text>
</comment>
<sequence length="451" mass="50150">MSVLIIGAGLGGLCLAQALKKHHIPFKLFEKDGQRDFRAQGYRVRISGEGVLALQYALTPDLWALFEKSSAEFDPMGVRLDAITGNQLDPATTAALGAGPRPAVDGRPQPFSVDRKTFRAVLLTGLEEGKEVFFGKQLTHYEVHDGRVRAHFSDGTVEEGALLVGADGLRSQVRRQLLPQCPLIDTQMRIVYGKTPLTAEFERRFVPVALRGMAIALDRADEAAPKTLLFEPMRFRRDDAEDLQVKLPDDYVYWVFAAHRDLVPLPDEQTLRLDHEQSAQLPLTMTQKWHPSIRALFEAQDVSQTSTLRISSVQPDLPPWEPSRRVTLLGDAIHVMPPTGGVGANTALRDAADLARRIVEIGGVDKVDAKLIGEYEDTLRSFARTAVAWSWQGGRRAFGLKPVEDLTSNGVDCFHQEVRMQEAKRGMPAYTSTGRCANRVDIRLVRLIKQQ</sequence>
<dbReference type="Gene3D" id="3.50.50.60">
    <property type="entry name" value="FAD/NAD(P)-binding domain"/>
    <property type="match status" value="1"/>
</dbReference>
<dbReference type="AlphaFoldDB" id="A0A0F4YDE7"/>
<evidence type="ECO:0000256" key="1">
    <source>
        <dbReference type="ARBA" id="ARBA00001974"/>
    </source>
</evidence>
<accession>A0A0F4YDE7</accession>
<comment type="cofactor">
    <cofactor evidence="1">
        <name>FAD</name>
        <dbReference type="ChEBI" id="CHEBI:57692"/>
    </cofactor>
</comment>
<evidence type="ECO:0000313" key="9">
    <source>
        <dbReference type="Proteomes" id="UP000053958"/>
    </source>
</evidence>
<evidence type="ECO:0000256" key="2">
    <source>
        <dbReference type="ARBA" id="ARBA00022630"/>
    </source>
</evidence>
<dbReference type="Proteomes" id="UP000053958">
    <property type="component" value="Unassembled WGS sequence"/>
</dbReference>
<dbReference type="Pfam" id="PF13450">
    <property type="entry name" value="NAD_binding_8"/>
    <property type="match status" value="1"/>
</dbReference>
<gene>
    <name evidence="8" type="ORF">T310_10204</name>
</gene>
<reference evidence="8 9" key="1">
    <citation type="submission" date="2015-04" db="EMBL/GenBank/DDBJ databases">
        <authorList>
            <person name="Heijne W.H."/>
            <person name="Fedorova N.D."/>
            <person name="Nierman W.C."/>
            <person name="Vollebregt A.W."/>
            <person name="Zhao Z."/>
            <person name="Wu L."/>
            <person name="Kumar M."/>
            <person name="Stam H."/>
            <person name="van den Berg M.A."/>
            <person name="Pel H.J."/>
        </authorList>
    </citation>
    <scope>NUCLEOTIDE SEQUENCE [LARGE SCALE GENOMIC DNA]</scope>
    <source>
        <strain evidence="8 9">CBS 393.64</strain>
    </source>
</reference>
<keyword evidence="2" id="KW-0285">Flavoprotein</keyword>
<evidence type="ECO:0000313" key="8">
    <source>
        <dbReference type="EMBL" id="KKA16217.1"/>
    </source>
</evidence>
<feature type="signal peptide" evidence="6">
    <location>
        <begin position="1"/>
        <end position="16"/>
    </location>
</feature>
<organism evidence="8 9">
    <name type="scientific">Rasamsonia emersonii (strain ATCC 16479 / CBS 393.64 / IMI 116815)</name>
    <dbReference type="NCBI Taxonomy" id="1408163"/>
    <lineage>
        <taxon>Eukaryota</taxon>
        <taxon>Fungi</taxon>
        <taxon>Dikarya</taxon>
        <taxon>Ascomycota</taxon>
        <taxon>Pezizomycotina</taxon>
        <taxon>Eurotiomycetes</taxon>
        <taxon>Eurotiomycetidae</taxon>
        <taxon>Eurotiales</taxon>
        <taxon>Trichocomaceae</taxon>
        <taxon>Rasamsonia</taxon>
    </lineage>
</organism>
<keyword evidence="5" id="KW-0503">Monooxygenase</keyword>
<feature type="domain" description="FAD-binding" evidence="7">
    <location>
        <begin position="325"/>
        <end position="389"/>
    </location>
</feature>
<dbReference type="PROSITE" id="PS51300">
    <property type="entry name" value="NIRD"/>
    <property type="match status" value="1"/>
</dbReference>
<dbReference type="InterPro" id="IPR002938">
    <property type="entry name" value="FAD-bd"/>
</dbReference>
<dbReference type="EMBL" id="LASV01000810">
    <property type="protein sequence ID" value="KKA16217.1"/>
    <property type="molecule type" value="Genomic_DNA"/>
</dbReference>
<evidence type="ECO:0000256" key="5">
    <source>
        <dbReference type="ARBA" id="ARBA00023033"/>
    </source>
</evidence>
<proteinExistence type="predicted"/>
<dbReference type="RefSeq" id="XP_013322829.1">
    <property type="nucleotide sequence ID" value="XM_013467375.1"/>
</dbReference>
<name>A0A0F4YDE7_RASE3</name>
<dbReference type="GO" id="GO:0071949">
    <property type="term" value="F:FAD binding"/>
    <property type="evidence" value="ECO:0007669"/>
    <property type="project" value="InterPro"/>
</dbReference>